<reference evidence="2 3" key="1">
    <citation type="journal article" date="2006" name="Nature">
        <title>Global trends of whole-genome duplications revealed by the ciliate Paramecium tetraurelia.</title>
        <authorList>
            <consortium name="Genoscope"/>
            <person name="Aury J.-M."/>
            <person name="Jaillon O."/>
            <person name="Duret L."/>
            <person name="Noel B."/>
            <person name="Jubin C."/>
            <person name="Porcel B.M."/>
            <person name="Segurens B."/>
            <person name="Daubin V."/>
            <person name="Anthouard V."/>
            <person name="Aiach N."/>
            <person name="Arnaiz O."/>
            <person name="Billaut A."/>
            <person name="Beisson J."/>
            <person name="Blanc I."/>
            <person name="Bouhouche K."/>
            <person name="Camara F."/>
            <person name="Duharcourt S."/>
            <person name="Guigo R."/>
            <person name="Gogendeau D."/>
            <person name="Katinka M."/>
            <person name="Keller A.-M."/>
            <person name="Kissmehl R."/>
            <person name="Klotz C."/>
            <person name="Koll F."/>
            <person name="Le Moue A."/>
            <person name="Lepere C."/>
            <person name="Malinsky S."/>
            <person name="Nowacki M."/>
            <person name="Nowak J.K."/>
            <person name="Plattner H."/>
            <person name="Poulain J."/>
            <person name="Ruiz F."/>
            <person name="Serrano V."/>
            <person name="Zagulski M."/>
            <person name="Dessen P."/>
            <person name="Betermier M."/>
            <person name="Weissenbach J."/>
            <person name="Scarpelli C."/>
            <person name="Schachter V."/>
            <person name="Sperling L."/>
            <person name="Meyer E."/>
            <person name="Cohen J."/>
            <person name="Wincker P."/>
        </authorList>
    </citation>
    <scope>NUCLEOTIDE SEQUENCE [LARGE SCALE GENOMIC DNA]</scope>
    <source>
        <strain evidence="2 3">Stock d4-2</strain>
    </source>
</reference>
<accession>A0D3H3</accession>
<dbReference type="Pfam" id="PF03133">
    <property type="entry name" value="TTL"/>
    <property type="match status" value="1"/>
</dbReference>
<dbReference type="KEGG" id="ptm:GSPATT00013078001"/>
<gene>
    <name evidence="2" type="ORF">GSPATT00013078001</name>
</gene>
<dbReference type="Proteomes" id="UP000000600">
    <property type="component" value="Unassembled WGS sequence"/>
</dbReference>
<dbReference type="GO" id="GO:0070737">
    <property type="term" value="F:protein-glycine ligase activity, elongating"/>
    <property type="evidence" value="ECO:0000318"/>
    <property type="project" value="GO_Central"/>
</dbReference>
<dbReference type="PANTHER" id="PTHR46810:SF1">
    <property type="entry name" value="INACTIVE POLYGLYCYLASE TTLL10"/>
    <property type="match status" value="1"/>
</dbReference>
<dbReference type="InterPro" id="IPR004344">
    <property type="entry name" value="TTL/TTLL_fam"/>
</dbReference>
<name>A0D3H3_PARTE</name>
<keyword evidence="3" id="KW-1185">Reference proteome</keyword>
<dbReference type="Gene3D" id="3.30.470.20">
    <property type="entry name" value="ATP-grasp fold, B domain"/>
    <property type="match status" value="1"/>
</dbReference>
<feature type="compositionally biased region" description="Basic residues" evidence="1">
    <location>
        <begin position="1"/>
        <end position="20"/>
    </location>
</feature>
<feature type="region of interest" description="Disordered" evidence="1">
    <location>
        <begin position="1"/>
        <end position="22"/>
    </location>
</feature>
<dbReference type="HOGENOM" id="CLU_022993_2_0_1"/>
<dbReference type="OrthoDB" id="291607at2759"/>
<dbReference type="GeneID" id="5030772"/>
<dbReference type="PANTHER" id="PTHR46810">
    <property type="entry name" value="INACTIVE POLYGLYCYLASE TTLL10"/>
    <property type="match status" value="1"/>
</dbReference>
<dbReference type="eggNOG" id="KOG2157">
    <property type="taxonomic scope" value="Eukaryota"/>
</dbReference>
<dbReference type="RefSeq" id="XP_001444987.1">
    <property type="nucleotide sequence ID" value="XM_001444950.1"/>
</dbReference>
<evidence type="ECO:0000313" key="2">
    <source>
        <dbReference type="EMBL" id="CAK77590.1"/>
    </source>
</evidence>
<dbReference type="SUPFAM" id="SSF56059">
    <property type="entry name" value="Glutathione synthetase ATP-binding domain-like"/>
    <property type="match status" value="1"/>
</dbReference>
<dbReference type="InParanoid" id="A0D3H3"/>
<proteinExistence type="predicted"/>
<evidence type="ECO:0000256" key="1">
    <source>
        <dbReference type="SAM" id="MobiDB-lite"/>
    </source>
</evidence>
<dbReference type="PROSITE" id="PS51221">
    <property type="entry name" value="TTL"/>
    <property type="match status" value="1"/>
</dbReference>
<organism evidence="2 3">
    <name type="scientific">Paramecium tetraurelia</name>
    <dbReference type="NCBI Taxonomy" id="5888"/>
    <lineage>
        <taxon>Eukaryota</taxon>
        <taxon>Sar</taxon>
        <taxon>Alveolata</taxon>
        <taxon>Ciliophora</taxon>
        <taxon>Intramacronucleata</taxon>
        <taxon>Oligohymenophorea</taxon>
        <taxon>Peniculida</taxon>
        <taxon>Parameciidae</taxon>
        <taxon>Paramecium</taxon>
    </lineage>
</organism>
<dbReference type="STRING" id="5888.A0D3H3"/>
<evidence type="ECO:0008006" key="4">
    <source>
        <dbReference type="Google" id="ProtNLM"/>
    </source>
</evidence>
<evidence type="ECO:0000313" key="3">
    <source>
        <dbReference type="Proteomes" id="UP000000600"/>
    </source>
</evidence>
<sequence>MQQTQRGRKLKKSQSSKKIRAQTEDIKKKSLNKKTVCVRQFYVGPGNNGKLIANYLSQLQGWKQLDQEISKTNNDFYLKWVQTNSEIQFQLFKEGQQIINHLPNHMILTSKQLIIQTMKEYERSKQCIDTIFKSELQFSSSHFFPETYRIDLTSEQLSLEEDQFLKTDNSAVWIIKPTYFNCGRGIKLCSNAKKLKQEFLKLKQISNQIKAQKGFLQNGIFTPNLRKCIVQRYIENPLLLEGRKFDIRCYVLIATTRPLFVLFQHGYLRLSVDKYNVEDMDDEKNRYKHLTNAAIQKKHPSFNQSKESTIWSMQQFEQYLKDKKNVTQERIELIYLQMKKIFAHIIRCSSDKFEKRIGTFELMGCDIMIDTNLKVYLIEMNTNPALFLDTTTQAAVIPPVIHQTLDLVIYLNEERNKPIEKNLQNYSKLKLGNWEVIHNEVTNYNLVTQSN</sequence>
<dbReference type="EMBL" id="CT868274">
    <property type="protein sequence ID" value="CAK77590.1"/>
    <property type="molecule type" value="Genomic_DNA"/>
</dbReference>
<protein>
    <recommendedName>
        <fullName evidence="4">Tubulin-tyrosine ligase family protein</fullName>
    </recommendedName>
</protein>
<dbReference type="OMA" id="SRMWICK"/>
<dbReference type="AlphaFoldDB" id="A0D3H3"/>
<dbReference type="InterPro" id="IPR027752">
    <property type="entry name" value="TTLL10"/>
</dbReference>